<dbReference type="EMBL" id="NMQT01000102">
    <property type="protein sequence ID" value="OXM50327.1"/>
    <property type="molecule type" value="Genomic_DNA"/>
</dbReference>
<dbReference type="Gene3D" id="3.30.2030.20">
    <property type="match status" value="1"/>
</dbReference>
<keyword evidence="2" id="KW-1003">Cell membrane</keyword>
<dbReference type="GO" id="GO:0005886">
    <property type="term" value="C:plasma membrane"/>
    <property type="evidence" value="ECO:0007669"/>
    <property type="project" value="UniProtKB-SubCell"/>
</dbReference>
<evidence type="ECO:0000256" key="4">
    <source>
        <dbReference type="ARBA" id="ARBA00023136"/>
    </source>
</evidence>
<evidence type="ECO:0000256" key="2">
    <source>
        <dbReference type="ARBA" id="ARBA00022475"/>
    </source>
</evidence>
<evidence type="ECO:0000313" key="8">
    <source>
        <dbReference type="EMBL" id="OXM50327.1"/>
    </source>
</evidence>
<comment type="subcellular location">
    <subcellularLocation>
        <location evidence="1">Cell membrane</location>
        <topology evidence="1">Lipid-anchor</topology>
    </subcellularLocation>
</comment>
<comment type="caution">
    <text evidence="8">The sequence shown here is derived from an EMBL/GenBank/DDBJ whole genome shotgun (WGS) entry which is preliminary data.</text>
</comment>
<organism evidence="8 9">
    <name type="scientific">Amycolatopsis thailandensis</name>
    <dbReference type="NCBI Taxonomy" id="589330"/>
    <lineage>
        <taxon>Bacteria</taxon>
        <taxon>Bacillati</taxon>
        <taxon>Actinomycetota</taxon>
        <taxon>Actinomycetes</taxon>
        <taxon>Pseudonocardiales</taxon>
        <taxon>Pseudonocardiaceae</taxon>
        <taxon>Amycolatopsis</taxon>
    </lineage>
</organism>
<evidence type="ECO:0000256" key="3">
    <source>
        <dbReference type="ARBA" id="ARBA00022729"/>
    </source>
</evidence>
<dbReference type="AlphaFoldDB" id="A0A229RUF7"/>
<dbReference type="Proteomes" id="UP000215223">
    <property type="component" value="Unassembled WGS sequence"/>
</dbReference>
<dbReference type="InterPro" id="IPR032018">
    <property type="entry name" value="LppA/LppB/LprP"/>
</dbReference>
<evidence type="ECO:0000313" key="9">
    <source>
        <dbReference type="Proteomes" id="UP000215223"/>
    </source>
</evidence>
<dbReference type="Pfam" id="PF16708">
    <property type="entry name" value="LppA"/>
    <property type="match status" value="1"/>
</dbReference>
<dbReference type="PROSITE" id="PS51257">
    <property type="entry name" value="PROKAR_LIPOPROTEIN"/>
    <property type="match status" value="1"/>
</dbReference>
<evidence type="ECO:0000256" key="7">
    <source>
        <dbReference type="SAM" id="SignalP"/>
    </source>
</evidence>
<evidence type="ECO:0008006" key="10">
    <source>
        <dbReference type="Google" id="ProtNLM"/>
    </source>
</evidence>
<protein>
    <recommendedName>
        <fullName evidence="10">LppA-like lipoprotein</fullName>
    </recommendedName>
</protein>
<evidence type="ECO:0000256" key="1">
    <source>
        <dbReference type="ARBA" id="ARBA00004193"/>
    </source>
</evidence>
<keyword evidence="9" id="KW-1185">Reference proteome</keyword>
<feature type="chain" id="PRO_5038881049" description="LppA-like lipoprotein" evidence="7">
    <location>
        <begin position="23"/>
        <end position="197"/>
    </location>
</feature>
<keyword evidence="6" id="KW-0449">Lipoprotein</keyword>
<keyword evidence="4" id="KW-0472">Membrane</keyword>
<keyword evidence="5" id="KW-0564">Palmitate</keyword>
<proteinExistence type="predicted"/>
<dbReference type="RefSeq" id="WP_093936988.1">
    <property type="nucleotide sequence ID" value="NZ_NMQT01000102.1"/>
</dbReference>
<accession>A0A229RUF7</accession>
<evidence type="ECO:0000256" key="6">
    <source>
        <dbReference type="ARBA" id="ARBA00023288"/>
    </source>
</evidence>
<reference evidence="8 9" key="1">
    <citation type="submission" date="2017-07" db="EMBL/GenBank/DDBJ databases">
        <title>Amycolatopsis thailandensis Genome sequencing and assembly.</title>
        <authorList>
            <person name="Kaur N."/>
            <person name="Mayilraj S."/>
        </authorList>
    </citation>
    <scope>NUCLEOTIDE SEQUENCE [LARGE SCALE GENOMIC DNA]</scope>
    <source>
        <strain evidence="8 9">JCM 16380</strain>
    </source>
</reference>
<keyword evidence="3 7" id="KW-0732">Signal</keyword>
<name>A0A229RUF7_9PSEU</name>
<feature type="signal peptide" evidence="7">
    <location>
        <begin position="1"/>
        <end position="22"/>
    </location>
</feature>
<gene>
    <name evidence="8" type="ORF">CFP71_28265</name>
</gene>
<dbReference type="OrthoDB" id="3692710at2"/>
<evidence type="ECO:0000256" key="5">
    <source>
        <dbReference type="ARBA" id="ARBA00023139"/>
    </source>
</evidence>
<sequence length="197" mass="21512">MRNPYPARVAAVIAGCLLPTAAALVTACSSPHVVPVNTPDTATVEERELAILRQRPDIATAVARYERLLTALRDTLSARLHWGQWDRGAEMRENSLPRSCAPEFSAIDGNRVPLPLWYTASPDITSPQWTVARDLVTDIAARQGFRRGRVASDEPGKYTISLIDDDGALLSLNAFRNAVLALTTGCHLSNQHAPFSR</sequence>